<keyword evidence="9 12" id="KW-0961">Cell wall biogenesis/degradation</keyword>
<dbReference type="GO" id="GO:0071555">
    <property type="term" value="P:cell wall organization"/>
    <property type="evidence" value="ECO:0007669"/>
    <property type="project" value="UniProtKB-KW"/>
</dbReference>
<comment type="caution">
    <text evidence="12">Lacks conserved residue(s) required for the propagation of feature annotation.</text>
</comment>
<keyword evidence="3 12" id="KW-0963">Cytoplasm</keyword>
<keyword evidence="8 12" id="KW-0131">Cell cycle</keyword>
<feature type="active site" description="Proton donor" evidence="12">
    <location>
        <position position="128"/>
    </location>
</feature>
<dbReference type="EMBL" id="QOQD01000001">
    <property type="protein sequence ID" value="RCL74700.1"/>
    <property type="molecule type" value="Genomic_DNA"/>
</dbReference>
<dbReference type="NCBIfam" id="NF006873">
    <property type="entry name" value="PRK09369.1"/>
    <property type="match status" value="1"/>
</dbReference>
<dbReference type="GO" id="GO:0008360">
    <property type="term" value="P:regulation of cell shape"/>
    <property type="evidence" value="ECO:0007669"/>
    <property type="project" value="UniProtKB-KW"/>
</dbReference>
<dbReference type="CDD" id="cd01555">
    <property type="entry name" value="UdpNAET"/>
    <property type="match status" value="1"/>
</dbReference>
<evidence type="ECO:0000256" key="8">
    <source>
        <dbReference type="ARBA" id="ARBA00023306"/>
    </source>
</evidence>
<protein>
    <recommendedName>
        <fullName evidence="12">UDP-N-acetylglucosamine 1-carboxyvinyltransferase</fullName>
        <ecNumber evidence="12">2.5.1.7</ecNumber>
    </recommendedName>
    <alternativeName>
        <fullName evidence="12">Enoylpyruvate transferase</fullName>
    </alternativeName>
    <alternativeName>
        <fullName evidence="12">UDP-N-acetylglucosamine enolpyruvyl transferase</fullName>
        <shortName evidence="12">EPT</shortName>
    </alternativeName>
</protein>
<name>A0A368DS75_9PROT</name>
<reference evidence="14 15" key="1">
    <citation type="journal article" date="2018" name="Microbiome">
        <title>Fine metagenomic profile of the Mediterranean stratified and mixed water columns revealed by assembly and recruitment.</title>
        <authorList>
            <person name="Haro-Moreno J.M."/>
            <person name="Lopez-Perez M."/>
            <person name="De La Torre J.R."/>
            <person name="Picazo A."/>
            <person name="Camacho A."/>
            <person name="Rodriguez-Valera F."/>
        </authorList>
    </citation>
    <scope>NUCLEOTIDE SEQUENCE [LARGE SCALE GENOMIC DNA]</scope>
    <source>
        <strain evidence="14">MED-G57</strain>
    </source>
</reference>
<dbReference type="NCBIfam" id="TIGR01072">
    <property type="entry name" value="murA"/>
    <property type="match status" value="1"/>
</dbReference>
<dbReference type="InterPro" id="IPR001986">
    <property type="entry name" value="Enolpyruvate_Tfrase_dom"/>
</dbReference>
<dbReference type="GO" id="GO:0005737">
    <property type="term" value="C:cytoplasm"/>
    <property type="evidence" value="ECO:0007669"/>
    <property type="project" value="UniProtKB-SubCell"/>
</dbReference>
<comment type="function">
    <text evidence="12">Cell wall formation. Adds enolpyruvyl to UDP-N-acetylglucosamine.</text>
</comment>
<comment type="caution">
    <text evidence="14">The sequence shown here is derived from an EMBL/GenBank/DDBJ whole genome shotgun (WGS) entry which is preliminary data.</text>
</comment>
<dbReference type="Gene3D" id="3.65.10.10">
    <property type="entry name" value="Enolpyruvate transferase domain"/>
    <property type="match status" value="2"/>
</dbReference>
<keyword evidence="7 12" id="KW-0573">Peptidoglycan synthesis</keyword>
<dbReference type="EC" id="2.5.1.7" evidence="12"/>
<dbReference type="GO" id="GO:0051301">
    <property type="term" value="P:cell division"/>
    <property type="evidence" value="ECO:0007669"/>
    <property type="project" value="UniProtKB-KW"/>
</dbReference>
<comment type="pathway">
    <text evidence="2 12">Cell wall biogenesis; peptidoglycan biosynthesis.</text>
</comment>
<keyword evidence="5 12" id="KW-0808">Transferase</keyword>
<keyword evidence="4 12" id="KW-0132">Cell division</keyword>
<evidence type="ECO:0000256" key="6">
    <source>
        <dbReference type="ARBA" id="ARBA00022960"/>
    </source>
</evidence>
<dbReference type="Pfam" id="PF00275">
    <property type="entry name" value="EPSP_synthase"/>
    <property type="match status" value="1"/>
</dbReference>
<comment type="catalytic activity">
    <reaction evidence="11 12">
        <text>phosphoenolpyruvate + UDP-N-acetyl-alpha-D-glucosamine = UDP-N-acetyl-3-O-(1-carboxyvinyl)-alpha-D-glucosamine + phosphate</text>
        <dbReference type="Rhea" id="RHEA:18681"/>
        <dbReference type="ChEBI" id="CHEBI:43474"/>
        <dbReference type="ChEBI" id="CHEBI:57705"/>
        <dbReference type="ChEBI" id="CHEBI:58702"/>
        <dbReference type="ChEBI" id="CHEBI:68483"/>
        <dbReference type="EC" id="2.5.1.7"/>
    </reaction>
</comment>
<evidence type="ECO:0000256" key="4">
    <source>
        <dbReference type="ARBA" id="ARBA00022618"/>
    </source>
</evidence>
<dbReference type="GO" id="GO:0008760">
    <property type="term" value="F:UDP-N-acetylglucosamine 1-carboxyvinyltransferase activity"/>
    <property type="evidence" value="ECO:0007669"/>
    <property type="project" value="UniProtKB-UniRule"/>
</dbReference>
<evidence type="ECO:0000256" key="9">
    <source>
        <dbReference type="ARBA" id="ARBA00023316"/>
    </source>
</evidence>
<gene>
    <name evidence="12 14" type="primary">murA</name>
    <name evidence="14" type="ORF">DBW71_00720</name>
</gene>
<dbReference type="PANTHER" id="PTHR43783:SF1">
    <property type="entry name" value="UDP-N-ACETYLGLUCOSAMINE 1-CARBOXYVINYLTRANSFERASE"/>
    <property type="match status" value="1"/>
</dbReference>
<organism evidence="14 15">
    <name type="scientific">PS1 clade bacterium</name>
    <dbReference type="NCBI Taxonomy" id="2175152"/>
    <lineage>
        <taxon>Bacteria</taxon>
        <taxon>Pseudomonadati</taxon>
        <taxon>Pseudomonadota</taxon>
        <taxon>Alphaproteobacteria</taxon>
        <taxon>PS1 clade</taxon>
    </lineage>
</organism>
<dbReference type="InterPro" id="IPR036968">
    <property type="entry name" value="Enolpyruvate_Tfrase_sf"/>
</dbReference>
<evidence type="ECO:0000313" key="14">
    <source>
        <dbReference type="EMBL" id="RCL74700.1"/>
    </source>
</evidence>
<dbReference type="Proteomes" id="UP000253570">
    <property type="component" value="Unassembled WGS sequence"/>
</dbReference>
<evidence type="ECO:0000259" key="13">
    <source>
        <dbReference type="Pfam" id="PF00275"/>
    </source>
</evidence>
<evidence type="ECO:0000256" key="7">
    <source>
        <dbReference type="ARBA" id="ARBA00022984"/>
    </source>
</evidence>
<comment type="similarity">
    <text evidence="10 12">Belongs to the EPSP synthase family. MurA subfamily.</text>
</comment>
<keyword evidence="12" id="KW-0670">Pyruvate</keyword>
<feature type="binding site" evidence="12">
    <location>
        <position position="339"/>
    </location>
    <ligand>
        <name>UDP-N-acetyl-alpha-D-glucosamine</name>
        <dbReference type="ChEBI" id="CHEBI:57705"/>
    </ligand>
</feature>
<dbReference type="InterPro" id="IPR050068">
    <property type="entry name" value="MurA_subfamily"/>
</dbReference>
<evidence type="ECO:0000313" key="15">
    <source>
        <dbReference type="Proteomes" id="UP000253570"/>
    </source>
</evidence>
<evidence type="ECO:0000256" key="10">
    <source>
        <dbReference type="ARBA" id="ARBA00038367"/>
    </source>
</evidence>
<dbReference type="InterPro" id="IPR013792">
    <property type="entry name" value="RNA3'P_cycl/enolpyr_Trfase_a/b"/>
</dbReference>
<evidence type="ECO:0000256" key="5">
    <source>
        <dbReference type="ARBA" id="ARBA00022679"/>
    </source>
</evidence>
<dbReference type="PANTHER" id="PTHR43783">
    <property type="entry name" value="UDP-N-ACETYLGLUCOSAMINE 1-CARBOXYVINYLTRANSFERASE"/>
    <property type="match status" value="1"/>
</dbReference>
<feature type="modified residue" description="2-(S-cysteinyl)pyruvic acid O-phosphothioketal" evidence="12">
    <location>
        <position position="128"/>
    </location>
</feature>
<feature type="domain" description="Enolpyruvate transferase" evidence="13">
    <location>
        <begin position="8"/>
        <end position="417"/>
    </location>
</feature>
<feature type="binding site" evidence="12">
    <location>
        <position position="104"/>
    </location>
    <ligand>
        <name>UDP-N-acetyl-alpha-D-glucosamine</name>
        <dbReference type="ChEBI" id="CHEBI:57705"/>
    </ligand>
</feature>
<sequence length="436" mass="47670">MDSIRILGGNQLRGQIKISGSKNSSLPIMISSLLTDQELVLDNIPNLTDIETLVLILKDLGADINYSIPKRKSSLSTTSDRIMHIKFKNIISNQANYEHLSKMRAGFLVIGPLLARTGYAKVSMPGGCAIGTRPVDMHLMGLKKLGADIKIEKGYVIAEAKNGLVGNKIHLSKPSVGATQNLIMAASLAKGESIILNASIEPETMDLIACIRKMGVDIDVHGDNVQIQGTINIKGASYEIMSDRIEAGTYAIAGCMTGGRIELTNFDPHLLESPFEILRNIGCSIKLFNRRIVIEKVVKDFEPAKITTEPYPGFPTDLQAQFMALLTQASGKSIINERIFENRFMHVQELVRMGAKINLDGDKATIIGKTELIGAPVMATDLRASVSLVLAALSAKGETIINRVYHLDRGFEDLEKKILNCGGIIERIQENKYEVI</sequence>
<evidence type="ECO:0000256" key="1">
    <source>
        <dbReference type="ARBA" id="ARBA00004496"/>
    </source>
</evidence>
<keyword evidence="6 12" id="KW-0133">Cell shape</keyword>
<comment type="subcellular location">
    <subcellularLocation>
        <location evidence="1 12">Cytoplasm</location>
    </subcellularLocation>
</comment>
<feature type="binding site" evidence="12">
    <location>
        <begin position="22"/>
        <end position="23"/>
    </location>
    <ligand>
        <name>phosphoenolpyruvate</name>
        <dbReference type="ChEBI" id="CHEBI:58702"/>
    </ligand>
</feature>
<dbReference type="GO" id="GO:0019277">
    <property type="term" value="P:UDP-N-acetylgalactosamine biosynthetic process"/>
    <property type="evidence" value="ECO:0007669"/>
    <property type="project" value="InterPro"/>
</dbReference>
<feature type="binding site" evidence="12">
    <location>
        <position position="317"/>
    </location>
    <ligand>
        <name>UDP-N-acetyl-alpha-D-glucosamine</name>
        <dbReference type="ChEBI" id="CHEBI:57705"/>
    </ligand>
</feature>
<dbReference type="SUPFAM" id="SSF55205">
    <property type="entry name" value="EPT/RTPC-like"/>
    <property type="match status" value="1"/>
</dbReference>
<dbReference type="GO" id="GO:0009252">
    <property type="term" value="P:peptidoglycan biosynthetic process"/>
    <property type="evidence" value="ECO:0007669"/>
    <property type="project" value="UniProtKB-UniRule"/>
</dbReference>
<evidence type="ECO:0000256" key="3">
    <source>
        <dbReference type="ARBA" id="ARBA00022490"/>
    </source>
</evidence>
<evidence type="ECO:0000256" key="11">
    <source>
        <dbReference type="ARBA" id="ARBA00047527"/>
    </source>
</evidence>
<dbReference type="UniPathway" id="UPA00219"/>
<dbReference type="HAMAP" id="MF_00111">
    <property type="entry name" value="MurA"/>
    <property type="match status" value="1"/>
</dbReference>
<evidence type="ECO:0000256" key="2">
    <source>
        <dbReference type="ARBA" id="ARBA00004752"/>
    </source>
</evidence>
<evidence type="ECO:0000256" key="12">
    <source>
        <dbReference type="HAMAP-Rule" id="MF_00111"/>
    </source>
</evidence>
<proteinExistence type="inferred from homology"/>
<accession>A0A368DS75</accession>
<dbReference type="InterPro" id="IPR005750">
    <property type="entry name" value="UDP_GlcNAc_COvinyl_MurA"/>
</dbReference>
<dbReference type="AlphaFoldDB" id="A0A368DS75"/>